<feature type="compositionally biased region" description="Basic and acidic residues" evidence="1">
    <location>
        <begin position="474"/>
        <end position="484"/>
    </location>
</feature>
<evidence type="ECO:0000256" key="1">
    <source>
        <dbReference type="SAM" id="MobiDB-lite"/>
    </source>
</evidence>
<name>A0AAE0GI90_9CHLO</name>
<dbReference type="EMBL" id="LGRX02005397">
    <property type="protein sequence ID" value="KAK3278517.1"/>
    <property type="molecule type" value="Genomic_DNA"/>
</dbReference>
<feature type="region of interest" description="Disordered" evidence="1">
    <location>
        <begin position="472"/>
        <end position="506"/>
    </location>
</feature>
<evidence type="ECO:0000313" key="2">
    <source>
        <dbReference type="EMBL" id="KAK3278517.1"/>
    </source>
</evidence>
<gene>
    <name evidence="2" type="ORF">CYMTET_13548</name>
</gene>
<organism evidence="2 3">
    <name type="scientific">Cymbomonas tetramitiformis</name>
    <dbReference type="NCBI Taxonomy" id="36881"/>
    <lineage>
        <taxon>Eukaryota</taxon>
        <taxon>Viridiplantae</taxon>
        <taxon>Chlorophyta</taxon>
        <taxon>Pyramimonadophyceae</taxon>
        <taxon>Pyramimonadales</taxon>
        <taxon>Pyramimonadaceae</taxon>
        <taxon>Cymbomonas</taxon>
    </lineage>
</organism>
<sequence>MQRTRVLASWKILTVFCGTYALWNRAAAKLRPVTQQGLERVSRSFGQAVSDAGVRYSTEWEVEFCWRAAARARAQIRDFREQQRVLDRFRTLMKGGVAAGLLLNNLGGKLVSAVQRTGDTQHGVEVAAEMESTEVARKMKLAYKGAGLDQVATFFLDGSFGVLYLIVKHKDETICAKRLPVVPCFNAPDRMLQNRVGRALCFLIDQLDGHFNVAATQEISGRLAKFNAAVERHDTVMAASFDVKEMYVLLKPAVLLQATEFVVMQAMGDQSGVLVNTRGRRGVAWYAAGTPRRVAVKMTAAQILGVRSILDNGFLFVTGDLVRQVSGIGICGGASPGLVQCVCVFGEMQWTKSLGADQRLAGIKILGTRLIDDCTLLVARDCGGYSERLAAMRGIFLAYLQACYPDGMTVEQTSDGLSWVFCGMQLKVAAGEAAAVLRELRWQEYPKGWLFEALERMVARTPYRAHTVHTKAIKGNDTDKDPKGKGKGAKKVDAAGGSGGGALKLSEARKRAAETNKVIPDPRDLPIGSATVIFAVDEWAFEEEETRFKDYPDITEFHWTLFD</sequence>
<evidence type="ECO:0000313" key="3">
    <source>
        <dbReference type="Proteomes" id="UP001190700"/>
    </source>
</evidence>
<accession>A0AAE0GI90</accession>
<keyword evidence="3" id="KW-1185">Reference proteome</keyword>
<comment type="caution">
    <text evidence="2">The sequence shown here is derived from an EMBL/GenBank/DDBJ whole genome shotgun (WGS) entry which is preliminary data.</text>
</comment>
<proteinExistence type="predicted"/>
<dbReference type="AlphaFoldDB" id="A0AAE0GI90"/>
<dbReference type="Proteomes" id="UP001190700">
    <property type="component" value="Unassembled WGS sequence"/>
</dbReference>
<reference evidence="2 3" key="1">
    <citation type="journal article" date="2015" name="Genome Biol. Evol.">
        <title>Comparative Genomics of a Bacterivorous Green Alga Reveals Evolutionary Causalities and Consequences of Phago-Mixotrophic Mode of Nutrition.</title>
        <authorList>
            <person name="Burns J.A."/>
            <person name="Paasch A."/>
            <person name="Narechania A."/>
            <person name="Kim E."/>
        </authorList>
    </citation>
    <scope>NUCLEOTIDE SEQUENCE [LARGE SCALE GENOMIC DNA]</scope>
    <source>
        <strain evidence="2 3">PLY_AMNH</strain>
    </source>
</reference>
<protein>
    <submittedName>
        <fullName evidence="2">Uncharacterized protein</fullName>
    </submittedName>
</protein>